<feature type="chain" id="PRO_5010864801" description="SNTX MACPF/CDC-like domain-containing protein" evidence="1">
    <location>
        <begin position="25"/>
        <end position="218"/>
    </location>
</feature>
<evidence type="ECO:0000313" key="3">
    <source>
        <dbReference type="EnsemblMetazoa" id="Aqu2.1.03694_001"/>
    </source>
</evidence>
<reference evidence="3" key="1">
    <citation type="submission" date="2017-05" db="UniProtKB">
        <authorList>
            <consortium name="EnsemblMetazoa"/>
        </authorList>
    </citation>
    <scope>IDENTIFICATION</scope>
</reference>
<evidence type="ECO:0000259" key="2">
    <source>
        <dbReference type="Pfam" id="PF24674"/>
    </source>
</evidence>
<dbReference type="OrthoDB" id="8954335at2759"/>
<dbReference type="InterPro" id="IPR056072">
    <property type="entry name" value="SNTX_MACPF/CDC-like_dom"/>
</dbReference>
<dbReference type="PANTHER" id="PTHR31594:SF14">
    <property type="entry name" value="FIBRONECTIN TYPE-III DOMAIN-CONTAINING PROTEIN"/>
    <property type="match status" value="1"/>
</dbReference>
<organism evidence="3">
    <name type="scientific">Amphimedon queenslandica</name>
    <name type="common">Sponge</name>
    <dbReference type="NCBI Taxonomy" id="400682"/>
    <lineage>
        <taxon>Eukaryota</taxon>
        <taxon>Metazoa</taxon>
        <taxon>Porifera</taxon>
        <taxon>Demospongiae</taxon>
        <taxon>Heteroscleromorpha</taxon>
        <taxon>Haplosclerida</taxon>
        <taxon>Niphatidae</taxon>
        <taxon>Amphimedon</taxon>
    </lineage>
</organism>
<dbReference type="STRING" id="400682.A0A1X7SNN7"/>
<dbReference type="AlphaFoldDB" id="A0A1X7SNN7"/>
<feature type="domain" description="SNTX MACPF/CDC-like" evidence="2">
    <location>
        <begin position="33"/>
        <end position="197"/>
    </location>
</feature>
<feature type="signal peptide" evidence="1">
    <location>
        <begin position="1"/>
        <end position="24"/>
    </location>
</feature>
<proteinExistence type="predicted"/>
<accession>A0A1X7SNN7</accession>
<dbReference type="InParanoid" id="A0A1X7SNN7"/>
<sequence length="218" mass="25323">MFRSRHRFTLLGCVCFWKWKAVRSGETLVETVCLGRPFKLGMLYASFNDSLFPYDGKKTFWTHWNIKKYTTTRENTSINYDVITDDSLSSKLRHLGVKSGHLALNLLSGLVKTTSARSVDYLKDTIVSNRQIRVVLKYQCVTKYKELNMPWFHCFSKACIFSPDQVVATHVVVGVEYGAEAYFVFDKDLGNSEDYQETRRLMESLISYLPDLKEKREH</sequence>
<evidence type="ECO:0000256" key="1">
    <source>
        <dbReference type="SAM" id="SignalP"/>
    </source>
</evidence>
<dbReference type="InterPro" id="IPR052090">
    <property type="entry name" value="Cytolytic_pore-forming_toxin"/>
</dbReference>
<dbReference type="PANTHER" id="PTHR31594">
    <property type="entry name" value="AIG1-TYPE G DOMAIN-CONTAINING PROTEIN"/>
    <property type="match status" value="1"/>
</dbReference>
<dbReference type="EnsemblMetazoa" id="Aqu2.1.03694_001">
    <property type="protein sequence ID" value="Aqu2.1.03694_001"/>
    <property type="gene ID" value="Aqu2.1.03694"/>
</dbReference>
<keyword evidence="1" id="KW-0732">Signal</keyword>
<dbReference type="Pfam" id="PF24674">
    <property type="entry name" value="MACPF_SNTX"/>
    <property type="match status" value="1"/>
</dbReference>
<dbReference type="OMA" id="TETHIIA"/>
<name>A0A1X7SNN7_AMPQE</name>
<protein>
    <recommendedName>
        <fullName evidence="2">SNTX MACPF/CDC-like domain-containing protein</fullName>
    </recommendedName>
</protein>